<feature type="region of interest" description="Disordered" evidence="1">
    <location>
        <begin position="272"/>
        <end position="322"/>
    </location>
</feature>
<dbReference type="OrthoDB" id="3760580at2"/>
<feature type="transmembrane region" description="Helical" evidence="2">
    <location>
        <begin position="237"/>
        <end position="258"/>
    </location>
</feature>
<dbReference type="Pfam" id="PF13620">
    <property type="entry name" value="CarboxypepD_reg"/>
    <property type="match status" value="2"/>
</dbReference>
<reference evidence="3 4" key="1">
    <citation type="submission" date="2016-10" db="EMBL/GenBank/DDBJ databases">
        <authorList>
            <person name="de Groot N.N."/>
        </authorList>
    </citation>
    <scope>NUCLEOTIDE SEQUENCE [LARGE SCALE GENOMIC DNA]</scope>
    <source>
        <strain evidence="4">P4-7,KCTC 19426,CECT 7604</strain>
    </source>
</reference>
<evidence type="ECO:0000313" key="3">
    <source>
        <dbReference type="EMBL" id="SDO43269.1"/>
    </source>
</evidence>
<keyword evidence="3" id="KW-0378">Hydrolase</keyword>
<keyword evidence="3" id="KW-0645">Protease</keyword>
<dbReference type="EMBL" id="LT629710">
    <property type="protein sequence ID" value="SDO43269.1"/>
    <property type="molecule type" value="Genomic_DNA"/>
</dbReference>
<dbReference type="SUPFAM" id="SSF49464">
    <property type="entry name" value="Carboxypeptidase regulatory domain-like"/>
    <property type="match status" value="1"/>
</dbReference>
<name>A0A1H0JIL2_9ACTN</name>
<keyword evidence="4" id="KW-1185">Reference proteome</keyword>
<feature type="compositionally biased region" description="Low complexity" evidence="1">
    <location>
        <begin position="272"/>
        <end position="292"/>
    </location>
</feature>
<gene>
    <name evidence="3" type="ORF">SAMN04515671_0919</name>
</gene>
<accession>A0A1H0JIL2</accession>
<dbReference type="RefSeq" id="WP_157695179.1">
    <property type="nucleotide sequence ID" value="NZ_LT629710.1"/>
</dbReference>
<keyword evidence="2" id="KW-0472">Membrane</keyword>
<keyword evidence="2" id="KW-1133">Transmembrane helix</keyword>
<dbReference type="GO" id="GO:0004180">
    <property type="term" value="F:carboxypeptidase activity"/>
    <property type="evidence" value="ECO:0007669"/>
    <property type="project" value="UniProtKB-KW"/>
</dbReference>
<dbReference type="SUPFAM" id="SSF49452">
    <property type="entry name" value="Starch-binding domain-like"/>
    <property type="match status" value="3"/>
</dbReference>
<evidence type="ECO:0000256" key="1">
    <source>
        <dbReference type="SAM" id="MobiDB-lite"/>
    </source>
</evidence>
<dbReference type="InterPro" id="IPR013784">
    <property type="entry name" value="Carb-bd-like_fold"/>
</dbReference>
<sequence>MTEQPPPRRYVGPAAGDASPRIQLEPLIRCGAGTSATFEVFITHRGPVAATLRVSVLGLDSRWVPPALPVGPIEPGETTRITLSLVPERGTLGAKYPFVVAAEATPVSGKFPPTMGVAESTLAVDGRDPITMTVSPQTPTAVFGRRVKVQITNPGYFDRELSLAADAARGASLRLSSTMVTVPAGRTVTVPGRVRVTHPKLMGGQNTHTFAVSARGQGAPEFAEGVLRSKPLLGGRVTGLLITVVVIALWASAAVVGIPKLSTYFAGNSGSTAAPTTAASSPGASGSKSAGSGASGSGAAGTGAAGSGGSGSGAAGAGGSSSGGGGGGAGGAAAGAAGAGAGAGARLSGTVTGVVTKGILVSLEPTSLVEAAAEGAAPAAGVTDAATTTALRSMSGALYKVADTALRVAPAATDGGIRTTSSATDGSFSFASISAPGYYLLTLAKAGFQTQRYMINAATLDAATPLKVAMVPGDGSMSGTVTSPSGVVGAASVTITDGTVALQTSTASKTGAWTVKGLSTPGTYLVTVTSTGFGAASKLVTLGAGGTATADLTLKPGVAAIVGTVRGVDSLGHLGGIGGVTVTATGSSKGVAASRTATTVTSGPVGTYALPDLPVPGDYTVTVTGTGYASQTQQVSLAAGSSSATVNVSLTRADGTVTGTVVGDGKEGGLIGAGLTLTGASATYKTMTTSVPAGAYRFTGVPPGTYVLQASQYGRVASSATVVVAAAGTAVANLHLIGAPDTELPTTARIRGRAVDSRTQGPLTCDRAAIAKPVCVVTASVPIPVPGTTKTETISGVSGPAEDYTLPSLDDKKHAGLVAGLYAITLSAPGYEPTTVQVQVAQGQTTPAPQVSLPPLGLITGTITTKVGTPVSPSCVVSVPAGTSPPTTCSRTGTTSCAVPAPASARCVLTGTGGAYEIRGLVHGGYQVVVIPTDSEYLPTQPFSVQLELGGDYRYDTSLDRYGRATVTVLEPDLQSLALTPAKGAVVGMIDSSGRGRGSPLAGDSTSTDGILTITNLQGSYTATATGDIPTGLATGVTTLAGNATAPTGSIGLNQTVAVTAVLTAPIGAVVGHVTVTVDGEVRPVKDAPVQVSGIVSFSGRTSVSGSTTVTTDSNGCYAIIPASGWTGTALKSDDCPTAVAAGSTAKVTNTDGSPASLIALPLGISIAAQGQKTQSYSATGVVIGFNGDVSVIPPISLLAQPSVFPALSLDLKAPDGVATDASQSNIVVTRKPAGAGNITVTAAANGTLSWSDSLLGSGKAVPGLYILRATQLGYSTASGGGSDGMASGYATIWCDLGAACRFGTRATAASAWTMSRLPSMSGTLSVSPATLPAGVTLDKAVISVISQPSAAGSIQMSVNQITGLIAYTDTSLPAGLAQPTASSAPYVFTISLRGYQLATFSVDCGPTYAQGCTREGASPADAPPLSVSLFELPSITGTISVAGGTGALPAGVNLSQAVISVISQPSAAGSIQMSVNQNSGAVSYTDSSLPAGLAQPTASGAPYVFTVSLPGYQPKTVSIDCGPTYVQGCVQQGAPTGAKPMSITLAPLPRFSGSITLVSTITTPTQSLSGVTVSFTGQPNPAKPVTLSLADTSGTSSDLNWSDPSQPPGVLSYGDYSLTFAKAGYQPTTVNFSCPTGSPTCSFNGGRPVVLTMDPAGAGTVTVDKYLPSSPTSIDWSAATVTLASAPAGTSGLKITVEQDPNNPMTGDLVWADSGLPYPGITLPGTYVLTVTMPGYGAKTSSAVTCAAGGVCAPTVGQLGRLAAFSGTVAVNPTVTPDDSGGLAGVTATVTSQPVANATITIAVDQTSGTLTWSDSTQPVGVVTPGTYTVLFAKSGYLSINKTVDCSTSAAACTTGTVTLQEFPHGGGTVSVDAPLPGTTTVDWSKATVTLTTKPSASSTLSVGLVSSGDTTADLVWADSALPYPHLTQPGTYVLLVSLPGYASLSSGSFTCTAGGATCAPATAMQLTHLPGFDGTVSVTSTLPAGGQAQTPSAVSVSVTAQPNPNNPVSVTVDPVTGKINWSDPTQPAGVVSAGSYSLTFTKAGYAPVVRQFTCDAASSTCSLGTVQLTMNPYGAGSVSVSAVPSGVSAIDWTQAKLTIVNQPTSSSNLAITLVQDPAQTGTADFVWNDSTQPYPGLTQPGAYTIKVTLPGYGSVTSSSFSCAAGDQACGPTLTLTTQPEFSGTITTDPAGGSLVGAVIAVSSPAGVNAVTSTVKATAGDPTNGTMTWHEAGSPAGLVSYGQYTISVSLTGYLSASATWTCSATSCPAFTLSLVQPSTLQINVVSSATGAAAVNGATYDLSGTLITGSTVTAPASSNSVSFPSQSPLGDYTVTVHAAGFGTATFTKSTSTVTCVDNGGVSHTGFAVWPGALTTCTVAVNPLGSIVLHTTGVTRDSGGAVTSSIALGSVAISVQQLVGGTPTGPVFSGTASGTGDLTITGTNSAQGLVSGTWRVTGTLNGYTTKIGTVVIAASTYAMTADTGSTALPISGGVLQVQLDVNPIALQIHLTNSGVDFLPAVTVSLAGGPSPATCTIKKTGSNYACTETTATGTVVDGTPSKYVNFATVSPGIYTVSVTSSTSSYRTVTLQAQIFAGTSPQQLIISLDQRSSAQGGSVSLADGSTPAGMVVTLRTQQNIANIASDQNGQPLTYTTVSADAGKFKFTGVPDGTYTLVAQYPGYAYAVYANTVTENSSLTTTPPDLANLQLTARGTAPVTLNLKSTASGTPSLVGSTVTLTPTSAAVPGLAADAVQTFVVSSGTGPTYSVPIAQLGVGTWTVAVSGQTGAPFDGVVSPSSITVVKVDPSAAQPVAQPFTLAVQQALTALTVKFAANTCFTAPTSFDLKITKTGVTGSQTVTATVSGTSSVAQVYLPQGSYSFVPTVDPAMYTAAATNFTVGDPSAGNAKSSPVAPEVDLVPVTVPVAVSMKVDGGGAGANGLVVTASNGAKSGTATLDGSGTGSICLAPGTSWAFAVSSSTATQKISVPGQSITPVTNPVTTNTPPDNTVAFAGYTVTPRVALQAVTGRVDSTTRDVGVVITDANGTQVYSGTASGVVPDVAASGQIQAVDGSATAPPVILGTCTGCTYQMTATPAAGDVFDAVTGQSLVPATASTWKATLPYNAAMVTVTVKHTIVTSAGPPVVTSDVVTDGATVTVDVSGITAPNTDSTGVTLFQDVPVGSHKFTATWTDQASSKTYTGTATKKLVVGTNAVTVIQTSP</sequence>
<keyword evidence="3" id="KW-0121">Carboxypeptidase</keyword>
<organism evidence="3 4">
    <name type="scientific">Nakamurella panacisegetis</name>
    <dbReference type="NCBI Taxonomy" id="1090615"/>
    <lineage>
        <taxon>Bacteria</taxon>
        <taxon>Bacillati</taxon>
        <taxon>Actinomycetota</taxon>
        <taxon>Actinomycetes</taxon>
        <taxon>Nakamurellales</taxon>
        <taxon>Nakamurellaceae</taxon>
        <taxon>Nakamurella</taxon>
    </lineage>
</organism>
<evidence type="ECO:0000256" key="2">
    <source>
        <dbReference type="SAM" id="Phobius"/>
    </source>
</evidence>
<feature type="compositionally biased region" description="Gly residues" evidence="1">
    <location>
        <begin position="293"/>
        <end position="322"/>
    </location>
</feature>
<keyword evidence="2" id="KW-0812">Transmembrane</keyword>
<dbReference type="Proteomes" id="UP000198741">
    <property type="component" value="Chromosome I"/>
</dbReference>
<proteinExistence type="predicted"/>
<dbReference type="Gene3D" id="2.60.40.1120">
    <property type="entry name" value="Carboxypeptidase-like, regulatory domain"/>
    <property type="match status" value="4"/>
</dbReference>
<protein>
    <submittedName>
        <fullName evidence="3">Carboxypeptidase regulatory-like domain-containing protein</fullName>
    </submittedName>
</protein>
<dbReference type="InterPro" id="IPR008969">
    <property type="entry name" value="CarboxyPept-like_regulatory"/>
</dbReference>
<dbReference type="GO" id="GO:0030246">
    <property type="term" value="F:carbohydrate binding"/>
    <property type="evidence" value="ECO:0007669"/>
    <property type="project" value="InterPro"/>
</dbReference>
<evidence type="ECO:0000313" key="4">
    <source>
        <dbReference type="Proteomes" id="UP000198741"/>
    </source>
</evidence>
<dbReference type="STRING" id="1090615.SAMN04515671_0919"/>